<dbReference type="Pfam" id="PF05137">
    <property type="entry name" value="PilN"/>
    <property type="match status" value="1"/>
</dbReference>
<accession>A0A368N698</accession>
<keyword evidence="4" id="KW-1185">Reference proteome</keyword>
<evidence type="ECO:0000256" key="2">
    <source>
        <dbReference type="SAM" id="Phobius"/>
    </source>
</evidence>
<reference evidence="3 4" key="1">
    <citation type="submission" date="2018-07" db="EMBL/GenBank/DDBJ databases">
        <title>Corallincola holothuriorum sp. nov., a new facultative anaerobe isolated from sea cucumber Apostichopus japonicus.</title>
        <authorList>
            <person name="Xia H."/>
        </authorList>
    </citation>
    <scope>NUCLEOTIDE SEQUENCE [LARGE SCALE GENOMIC DNA]</scope>
    <source>
        <strain evidence="3 4">C4</strain>
    </source>
</reference>
<evidence type="ECO:0000313" key="3">
    <source>
        <dbReference type="EMBL" id="RCU45081.1"/>
    </source>
</evidence>
<dbReference type="RefSeq" id="WP_114339600.1">
    <property type="nucleotide sequence ID" value="NZ_QPID01000012.1"/>
</dbReference>
<dbReference type="GO" id="GO:0043107">
    <property type="term" value="P:type IV pilus-dependent motility"/>
    <property type="evidence" value="ECO:0007669"/>
    <property type="project" value="TreeGrafter"/>
</dbReference>
<protein>
    <recommendedName>
        <fullName evidence="5">Pilus assembly protein PilN</fullName>
    </recommendedName>
</protein>
<proteinExistence type="predicted"/>
<evidence type="ECO:0000256" key="1">
    <source>
        <dbReference type="SAM" id="Coils"/>
    </source>
</evidence>
<dbReference type="PANTHER" id="PTHR40278">
    <property type="entry name" value="DNA UTILIZATION PROTEIN HOFN"/>
    <property type="match status" value="1"/>
</dbReference>
<dbReference type="EMBL" id="QPID01000012">
    <property type="protein sequence ID" value="RCU45081.1"/>
    <property type="molecule type" value="Genomic_DNA"/>
</dbReference>
<name>A0A368N698_9GAMM</name>
<sequence length="194" mass="22091">MAHINLLPWREEARKRRQSAFTAMLGATVFAGVLLMYGVYSIVDGVIDSQRHRNAYLQQEIQVLDRQIAEIKELRKKKSELAQRMKLISDLQKNRNMVTRVFNELASSVPGGVYMTELDRKSGNIQIVGRSESNNHLSNLMRRVVNSSWLTDPTLQSIQADPKEPKLKSFSMRLRIKEAAAPVAEDAKQRGAKR</sequence>
<dbReference type="GO" id="GO:0043683">
    <property type="term" value="P:type IV pilus assembly"/>
    <property type="evidence" value="ECO:0007669"/>
    <property type="project" value="TreeGrafter"/>
</dbReference>
<dbReference type="OrthoDB" id="5296173at2"/>
<comment type="caution">
    <text evidence="3">The sequence shown here is derived from an EMBL/GenBank/DDBJ whole genome shotgun (WGS) entry which is preliminary data.</text>
</comment>
<dbReference type="Proteomes" id="UP000252558">
    <property type="component" value="Unassembled WGS sequence"/>
</dbReference>
<keyword evidence="1" id="KW-0175">Coiled coil</keyword>
<keyword evidence="2" id="KW-0472">Membrane</keyword>
<dbReference type="InterPro" id="IPR052534">
    <property type="entry name" value="Extracell_DNA_Util/SecSys_Comp"/>
</dbReference>
<dbReference type="InterPro" id="IPR007813">
    <property type="entry name" value="PilN"/>
</dbReference>
<organism evidence="3 4">
    <name type="scientific">Corallincola holothuriorum</name>
    <dbReference type="NCBI Taxonomy" id="2282215"/>
    <lineage>
        <taxon>Bacteria</taxon>
        <taxon>Pseudomonadati</taxon>
        <taxon>Pseudomonadota</taxon>
        <taxon>Gammaproteobacteria</taxon>
        <taxon>Alteromonadales</taxon>
        <taxon>Psychromonadaceae</taxon>
        <taxon>Corallincola</taxon>
    </lineage>
</organism>
<dbReference type="AlphaFoldDB" id="A0A368N698"/>
<evidence type="ECO:0008006" key="5">
    <source>
        <dbReference type="Google" id="ProtNLM"/>
    </source>
</evidence>
<keyword evidence="2" id="KW-0812">Transmembrane</keyword>
<evidence type="ECO:0000313" key="4">
    <source>
        <dbReference type="Proteomes" id="UP000252558"/>
    </source>
</evidence>
<feature type="transmembrane region" description="Helical" evidence="2">
    <location>
        <begin position="21"/>
        <end position="43"/>
    </location>
</feature>
<keyword evidence="2" id="KW-1133">Transmembrane helix</keyword>
<dbReference type="PANTHER" id="PTHR40278:SF2">
    <property type="entry name" value="TYPE IV PILUS INNER MEMBRANE COMPONENT PILN"/>
    <property type="match status" value="1"/>
</dbReference>
<gene>
    <name evidence="3" type="ORF">DU002_16765</name>
</gene>
<feature type="coiled-coil region" evidence="1">
    <location>
        <begin position="54"/>
        <end position="91"/>
    </location>
</feature>